<dbReference type="Pfam" id="PF13715">
    <property type="entry name" value="CarbopepD_reg_2"/>
    <property type="match status" value="1"/>
</dbReference>
<dbReference type="RefSeq" id="WP_041517361.1">
    <property type="nucleotide sequence ID" value="NZ_JPRK01000008.1"/>
</dbReference>
<dbReference type="InterPro" id="IPR008969">
    <property type="entry name" value="CarboxyPept-like_regulatory"/>
</dbReference>
<sequence length="458" mass="53075">MKKLLLFFVLCPLLSIAQNINGSVVSQRNNLPVENTNIYALSSKVGTITNQDGQFSLKLLTKFKDDEILEFSHIGYITARFTLNYLTKHNYKIFLEEEVQNLSGVTITATKKLKLKLGFKQLNSMKSPISAFGSFLKDDKMYLVGGDASYETDLFEKYRAERADADLFNFLKVGNDAYVQFYKRDLCIYDFKTDTWELQKLDLEKRAYHNIHFYDNAIYILGGKKILINKSTTWEYIQDKIEVLNLTNQSIQIDKTNPHQAANFASFSYKDNIIVMGGYLRTAENGVKDFTSKIHLYNITSGYWYEFGNLPTPRETTGVMIGDQIYLIGGNDGKPITKIQSFDINTQIWQTEAELFSDFERPAITHHDDIIYFFENQKMCTYNLKTKQLKEYEIELGYKYSTMYFYNHKLYIFGGRTENEYSKISSSKVFSVDIGEFKNTIPTRTKTFFQEINLAKAD</sequence>
<dbReference type="Gene3D" id="2.120.10.80">
    <property type="entry name" value="Kelch-type beta propeller"/>
    <property type="match status" value="1"/>
</dbReference>
<dbReference type="EMBL" id="JPRK01000008">
    <property type="protein sequence ID" value="KIO52774.1"/>
    <property type="molecule type" value="Genomic_DNA"/>
</dbReference>
<keyword evidence="2" id="KW-0677">Repeat</keyword>
<dbReference type="Pfam" id="PF24681">
    <property type="entry name" value="Kelch_KLHDC2_KLHL20_DRC7"/>
    <property type="match status" value="1"/>
</dbReference>
<dbReference type="PANTHER" id="PTHR46260">
    <property type="entry name" value="RING-TYPE DOMAIN-CONTAINING PROTEIN"/>
    <property type="match status" value="1"/>
</dbReference>
<evidence type="ECO:0000256" key="1">
    <source>
        <dbReference type="ARBA" id="ARBA00022441"/>
    </source>
</evidence>
<evidence type="ECO:0000313" key="6">
    <source>
        <dbReference type="Proteomes" id="UP000032061"/>
    </source>
</evidence>
<evidence type="ECO:0000256" key="2">
    <source>
        <dbReference type="ARBA" id="ARBA00022737"/>
    </source>
</evidence>
<keyword evidence="7" id="KW-1185">Reference proteome</keyword>
<evidence type="ECO:0000256" key="3">
    <source>
        <dbReference type="SAM" id="SignalP"/>
    </source>
</evidence>
<dbReference type="InterPro" id="IPR051746">
    <property type="entry name" value="Kelch_domain_containing_8"/>
</dbReference>
<proteinExistence type="predicted"/>
<feature type="chain" id="PRO_5002209517" evidence="3">
    <location>
        <begin position="18"/>
        <end position="458"/>
    </location>
</feature>
<dbReference type="OrthoDB" id="996574at2"/>
<protein>
    <submittedName>
        <fullName evidence="4">Galactose oxidase</fullName>
    </submittedName>
</protein>
<evidence type="ECO:0000313" key="7">
    <source>
        <dbReference type="Proteomes" id="UP000198302"/>
    </source>
</evidence>
<dbReference type="Proteomes" id="UP000198302">
    <property type="component" value="Unassembled WGS sequence"/>
</dbReference>
<accession>A0A0D0EEQ7</accession>
<dbReference type="InterPro" id="IPR015915">
    <property type="entry name" value="Kelch-typ_b-propeller"/>
</dbReference>
<feature type="signal peptide" evidence="3">
    <location>
        <begin position="1"/>
        <end position="17"/>
    </location>
</feature>
<dbReference type="AlphaFoldDB" id="A0A0D0EEQ7"/>
<dbReference type="STRING" id="37752.IW18_09490"/>
<comment type="caution">
    <text evidence="4">The sequence shown here is derived from an EMBL/GenBank/DDBJ whole genome shotgun (WGS) entry which is preliminary data.</text>
</comment>
<dbReference type="Proteomes" id="UP000032061">
    <property type="component" value="Unassembled WGS sequence"/>
</dbReference>
<reference evidence="5 7" key="2">
    <citation type="submission" date="2016-11" db="EMBL/GenBank/DDBJ databases">
        <title>Whole genomes of Flavobacteriaceae.</title>
        <authorList>
            <person name="Stine C."/>
            <person name="Li C."/>
            <person name="Tadesse D."/>
        </authorList>
    </citation>
    <scope>NUCLEOTIDE SEQUENCE [LARGE SCALE GENOMIC DNA]</scope>
    <source>
        <strain evidence="5 7">ATCC 51468</strain>
    </source>
</reference>
<gene>
    <name evidence="5" type="ORF">B0A73_21575</name>
    <name evidence="4" type="ORF">IW18_09490</name>
</gene>
<dbReference type="PANTHER" id="PTHR46260:SF3">
    <property type="entry name" value="RING-TYPE DOMAIN-CONTAINING PROTEIN"/>
    <property type="match status" value="1"/>
</dbReference>
<dbReference type="SUPFAM" id="SSF117281">
    <property type="entry name" value="Kelch motif"/>
    <property type="match status" value="1"/>
</dbReference>
<name>A0A0D0EEQ7_9FLAO</name>
<dbReference type="EMBL" id="MUGX01000037">
    <property type="protein sequence ID" value="OXA83940.1"/>
    <property type="molecule type" value="Genomic_DNA"/>
</dbReference>
<evidence type="ECO:0000313" key="4">
    <source>
        <dbReference type="EMBL" id="KIO52774.1"/>
    </source>
</evidence>
<organism evidence="4 6">
    <name type="scientific">Flavobacterium hibernum</name>
    <dbReference type="NCBI Taxonomy" id="37752"/>
    <lineage>
        <taxon>Bacteria</taxon>
        <taxon>Pseudomonadati</taxon>
        <taxon>Bacteroidota</taxon>
        <taxon>Flavobacteriia</taxon>
        <taxon>Flavobacteriales</taxon>
        <taxon>Flavobacteriaceae</taxon>
        <taxon>Flavobacterium</taxon>
    </lineage>
</organism>
<dbReference type="SUPFAM" id="SSF49464">
    <property type="entry name" value="Carboxypeptidase regulatory domain-like"/>
    <property type="match status" value="1"/>
</dbReference>
<reference evidence="4 6" key="1">
    <citation type="submission" date="2015-01" db="EMBL/GenBank/DDBJ databases">
        <title>Genome of Flavobacterium hibernum DSM 12611.</title>
        <authorList>
            <person name="Stropko S.J."/>
            <person name="Pipes S.E."/>
            <person name="Newman J.D."/>
        </authorList>
    </citation>
    <scope>NUCLEOTIDE SEQUENCE [LARGE SCALE GENOMIC DNA]</scope>
    <source>
        <strain evidence="4 6">DSM 12611</strain>
    </source>
</reference>
<evidence type="ECO:0000313" key="5">
    <source>
        <dbReference type="EMBL" id="OXA83940.1"/>
    </source>
</evidence>
<keyword evidence="3" id="KW-0732">Signal</keyword>
<keyword evidence="1" id="KW-0880">Kelch repeat</keyword>